<feature type="region of interest" description="Disordered" evidence="1">
    <location>
        <begin position="216"/>
        <end position="255"/>
    </location>
</feature>
<evidence type="ECO:0000313" key="2">
    <source>
        <dbReference type="EMBL" id="AOU97800.1"/>
    </source>
</evidence>
<organism evidence="2 3">
    <name type="scientific">Acidihalobacter yilgarnensis</name>
    <dbReference type="NCBI Taxonomy" id="2819280"/>
    <lineage>
        <taxon>Bacteria</taxon>
        <taxon>Pseudomonadati</taxon>
        <taxon>Pseudomonadota</taxon>
        <taxon>Gammaproteobacteria</taxon>
        <taxon>Chromatiales</taxon>
        <taxon>Ectothiorhodospiraceae</taxon>
        <taxon>Acidihalobacter</taxon>
    </lineage>
</organism>
<accession>A0A1D8IMV7</accession>
<proteinExistence type="predicted"/>
<evidence type="ECO:0000256" key="1">
    <source>
        <dbReference type="SAM" id="MobiDB-lite"/>
    </source>
</evidence>
<dbReference type="EMBL" id="CP017415">
    <property type="protein sequence ID" value="AOU97800.1"/>
    <property type="molecule type" value="Genomic_DNA"/>
</dbReference>
<keyword evidence="3" id="KW-1185">Reference proteome</keyword>
<protein>
    <submittedName>
        <fullName evidence="2">Uncharacterized protein</fullName>
    </submittedName>
</protein>
<name>A0A1D8IMV7_9GAMM</name>
<dbReference type="Proteomes" id="UP000095401">
    <property type="component" value="Chromosome"/>
</dbReference>
<dbReference type="AlphaFoldDB" id="A0A1D8IMV7"/>
<gene>
    <name evidence="2" type="ORF">BI364_07320</name>
</gene>
<dbReference type="KEGG" id="aprs:BI364_07320"/>
<evidence type="ECO:0000313" key="3">
    <source>
        <dbReference type="Proteomes" id="UP000095401"/>
    </source>
</evidence>
<feature type="compositionally biased region" description="Basic and acidic residues" evidence="1">
    <location>
        <begin position="234"/>
        <end position="251"/>
    </location>
</feature>
<reference evidence="3" key="1">
    <citation type="submission" date="2016-09" db="EMBL/GenBank/DDBJ databases">
        <title>Acidihalobacter prosperus F5.</title>
        <authorList>
            <person name="Khaleque H.N."/>
            <person name="Ramsay J.P."/>
            <person name="Kaksonen A.H."/>
            <person name="Boxall N.J."/>
            <person name="Watkin E.L.J."/>
        </authorList>
    </citation>
    <scope>NUCLEOTIDE SEQUENCE [LARGE SCALE GENOMIC DNA]</scope>
    <source>
        <strain evidence="3">F5</strain>
    </source>
</reference>
<sequence length="277" mass="30929">MFMIGIANPEVIDALVRWGLRVPYWRQIFRETSANECAVLIEHVQSRWRALNHRNSPSGQMPLSASKHLRIKTRAMHLASAYNAILYHATGTTDPLHPPAKSDYLALHDGFLSYTETVDHHPMVDINTVYQLILDAHLYRGYAITPAISPRPPVLMEACANPVCPAYRLVYFYPKDLRVGCPFCECVPNEDEIRSPAKADAGDDPAWSRVRADAGHECPEKGRDCPGSGQSTHEMGEKCTKSRESVPEMDRSVPSLDRCVPDGDACCEITSIQERIA</sequence>